<evidence type="ECO:0000256" key="2">
    <source>
        <dbReference type="ARBA" id="ARBA00006275"/>
    </source>
</evidence>
<accession>A0ABV6HCU5</accession>
<comment type="subcellular location">
    <subcellularLocation>
        <location evidence="1">Cell outer membrane</location>
    </subcellularLocation>
</comment>
<keyword evidence="10" id="KW-1185">Reference proteome</keyword>
<evidence type="ECO:0000256" key="6">
    <source>
        <dbReference type="SAM" id="MobiDB-lite"/>
    </source>
</evidence>
<dbReference type="Pfam" id="PF14322">
    <property type="entry name" value="SusD-like_3"/>
    <property type="match status" value="1"/>
</dbReference>
<feature type="region of interest" description="Disordered" evidence="6">
    <location>
        <begin position="592"/>
        <end position="614"/>
    </location>
</feature>
<feature type="compositionally biased region" description="Polar residues" evidence="6">
    <location>
        <begin position="592"/>
        <end position="601"/>
    </location>
</feature>
<dbReference type="InterPro" id="IPR011990">
    <property type="entry name" value="TPR-like_helical_dom_sf"/>
</dbReference>
<evidence type="ECO:0000256" key="5">
    <source>
        <dbReference type="ARBA" id="ARBA00023237"/>
    </source>
</evidence>
<evidence type="ECO:0000256" key="3">
    <source>
        <dbReference type="ARBA" id="ARBA00022729"/>
    </source>
</evidence>
<dbReference type="PROSITE" id="PS51257">
    <property type="entry name" value="PROKAR_LIPOPROTEIN"/>
    <property type="match status" value="1"/>
</dbReference>
<dbReference type="InterPro" id="IPR012944">
    <property type="entry name" value="SusD_RagB_dom"/>
</dbReference>
<sequence length="614" mass="69393">MKNRIKPLYIVVSLFACMLPQACKKEFLEPRPLSFFTPEETFKSAQGLWATLVSCERNMRIEFFGDAPPIVTEGIFSEIAVEGTTDKPGPAQNLDLAITPDAELNHTDYNKIGWYWNEGYRGIRYANTAIVNIDKPTDYASEAERNHLLGAAYFHRAARYYRLTQQFGDVPLILNVLDEPKLDFYSTKREVILHKMKQDLEFAQEWVPDDVNKGQVTKGAVSHLLTKVNLALGLFDDAIASASRVIDGGRYRLMTDRFGTDAGDPTKNVIWDLHRPENKSLASNTEALMLVIDRLNIDGNFDGGSQTMRNTVPFWANSGIVTPSGRGGTSDTKGIEIDQVTAYGRGIGRLRPTYYSQKGLWTDANDLRHAPGNWMDMEDLVYNHPNLKRDNDPYYGKHLQLRNEAGKLLSSDTIRQWFGWPHYKLYIEDPNRVQPAGGNTDWYVFRLAETYLLRAEAYFWKGDLASAANDINKVRIRAQAAPISVADVNIGTILDERARELYYEEPRKTELTRIAYIFAMTGKVAENGKSYTLQAFSTDNYFYDRILAKSDFYNKGVTTNLGITYKISPYHVLWPIPISAINANPMGHINQNQGYAGSESNIPPLEEIPAEGNN</sequence>
<gene>
    <name evidence="9" type="ORF">ACFFI0_00275</name>
</gene>
<dbReference type="Gene3D" id="1.25.40.390">
    <property type="match status" value="1"/>
</dbReference>
<evidence type="ECO:0000256" key="4">
    <source>
        <dbReference type="ARBA" id="ARBA00023136"/>
    </source>
</evidence>
<feature type="domain" description="RagB/SusD" evidence="7">
    <location>
        <begin position="365"/>
        <end position="595"/>
    </location>
</feature>
<evidence type="ECO:0000256" key="1">
    <source>
        <dbReference type="ARBA" id="ARBA00004442"/>
    </source>
</evidence>
<keyword evidence="3" id="KW-0732">Signal</keyword>
<organism evidence="9 10">
    <name type="scientific">Olivibacter oleidegradans</name>
    <dbReference type="NCBI Taxonomy" id="760123"/>
    <lineage>
        <taxon>Bacteria</taxon>
        <taxon>Pseudomonadati</taxon>
        <taxon>Bacteroidota</taxon>
        <taxon>Sphingobacteriia</taxon>
        <taxon>Sphingobacteriales</taxon>
        <taxon>Sphingobacteriaceae</taxon>
        <taxon>Olivibacter</taxon>
    </lineage>
</organism>
<dbReference type="EMBL" id="JBHLWO010000001">
    <property type="protein sequence ID" value="MFC0316712.1"/>
    <property type="molecule type" value="Genomic_DNA"/>
</dbReference>
<dbReference type="Pfam" id="PF07980">
    <property type="entry name" value="SusD_RagB"/>
    <property type="match status" value="1"/>
</dbReference>
<dbReference type="RefSeq" id="WP_013663940.1">
    <property type="nucleotide sequence ID" value="NZ_JBHLWO010000001.1"/>
</dbReference>
<comment type="similarity">
    <text evidence="2">Belongs to the SusD family.</text>
</comment>
<feature type="domain" description="SusD-like N-terminal" evidence="8">
    <location>
        <begin position="105"/>
        <end position="230"/>
    </location>
</feature>
<evidence type="ECO:0000259" key="8">
    <source>
        <dbReference type="Pfam" id="PF14322"/>
    </source>
</evidence>
<dbReference type="Proteomes" id="UP001589774">
    <property type="component" value="Unassembled WGS sequence"/>
</dbReference>
<evidence type="ECO:0000313" key="10">
    <source>
        <dbReference type="Proteomes" id="UP001589774"/>
    </source>
</evidence>
<keyword evidence="5" id="KW-0998">Cell outer membrane</keyword>
<evidence type="ECO:0000259" key="7">
    <source>
        <dbReference type="Pfam" id="PF07980"/>
    </source>
</evidence>
<dbReference type="SUPFAM" id="SSF48452">
    <property type="entry name" value="TPR-like"/>
    <property type="match status" value="1"/>
</dbReference>
<proteinExistence type="inferred from homology"/>
<reference evidence="9 10" key="1">
    <citation type="submission" date="2024-09" db="EMBL/GenBank/DDBJ databases">
        <authorList>
            <person name="Sun Q."/>
            <person name="Mori K."/>
        </authorList>
    </citation>
    <scope>NUCLEOTIDE SEQUENCE [LARGE SCALE GENOMIC DNA]</scope>
    <source>
        <strain evidence="9 10">CCM 7765</strain>
    </source>
</reference>
<keyword evidence="4" id="KW-0472">Membrane</keyword>
<comment type="caution">
    <text evidence="9">The sequence shown here is derived from an EMBL/GenBank/DDBJ whole genome shotgun (WGS) entry which is preliminary data.</text>
</comment>
<dbReference type="InterPro" id="IPR033985">
    <property type="entry name" value="SusD-like_N"/>
</dbReference>
<name>A0ABV6HCU5_9SPHI</name>
<evidence type="ECO:0000313" key="9">
    <source>
        <dbReference type="EMBL" id="MFC0316712.1"/>
    </source>
</evidence>
<protein>
    <submittedName>
        <fullName evidence="9">RagB/SusD family nutrient uptake outer membrane protein</fullName>
    </submittedName>
</protein>